<evidence type="ECO:0000313" key="4">
    <source>
        <dbReference type="Proteomes" id="UP001165270"/>
    </source>
</evidence>
<keyword evidence="2" id="KW-1133">Transmembrane helix</keyword>
<protein>
    <submittedName>
        <fullName evidence="3">Uncharacterized protein</fullName>
    </submittedName>
</protein>
<gene>
    <name evidence="3" type="ORF">MQN93_41065</name>
</gene>
<organism evidence="3 4">
    <name type="scientific">Streptomyces spinosisporus</name>
    <dbReference type="NCBI Taxonomy" id="2927582"/>
    <lineage>
        <taxon>Bacteria</taxon>
        <taxon>Bacillati</taxon>
        <taxon>Actinomycetota</taxon>
        <taxon>Actinomycetes</taxon>
        <taxon>Kitasatosporales</taxon>
        <taxon>Streptomycetaceae</taxon>
        <taxon>Streptomyces</taxon>
    </lineage>
</organism>
<feature type="transmembrane region" description="Helical" evidence="2">
    <location>
        <begin position="304"/>
        <end position="323"/>
    </location>
</feature>
<keyword evidence="4" id="KW-1185">Reference proteome</keyword>
<keyword evidence="2" id="KW-0812">Transmembrane</keyword>
<dbReference type="EMBL" id="JALDAX010000029">
    <property type="protein sequence ID" value="MCI3246101.1"/>
    <property type="molecule type" value="Genomic_DNA"/>
</dbReference>
<feature type="compositionally biased region" description="Pro residues" evidence="1">
    <location>
        <begin position="175"/>
        <end position="188"/>
    </location>
</feature>
<keyword evidence="2" id="KW-0472">Membrane</keyword>
<evidence type="ECO:0000256" key="2">
    <source>
        <dbReference type="SAM" id="Phobius"/>
    </source>
</evidence>
<proteinExistence type="predicted"/>
<comment type="caution">
    <text evidence="3">The sequence shown here is derived from an EMBL/GenBank/DDBJ whole genome shotgun (WGS) entry which is preliminary data.</text>
</comment>
<accession>A0ABS9XVJ0</accession>
<dbReference type="Proteomes" id="UP001165270">
    <property type="component" value="Unassembled WGS sequence"/>
</dbReference>
<feature type="transmembrane region" description="Helical" evidence="2">
    <location>
        <begin position="210"/>
        <end position="232"/>
    </location>
</feature>
<dbReference type="RefSeq" id="WP_242713508.1">
    <property type="nucleotide sequence ID" value="NZ_JALDAX010000029.1"/>
</dbReference>
<feature type="transmembrane region" description="Helical" evidence="2">
    <location>
        <begin position="267"/>
        <end position="284"/>
    </location>
</feature>
<feature type="region of interest" description="Disordered" evidence="1">
    <location>
        <begin position="1"/>
        <end position="23"/>
    </location>
</feature>
<evidence type="ECO:0000313" key="3">
    <source>
        <dbReference type="EMBL" id="MCI3246101.1"/>
    </source>
</evidence>
<feature type="transmembrane region" description="Helical" evidence="2">
    <location>
        <begin position="238"/>
        <end position="260"/>
    </location>
</feature>
<feature type="compositionally biased region" description="Low complexity" evidence="1">
    <location>
        <begin position="1"/>
        <end position="14"/>
    </location>
</feature>
<feature type="region of interest" description="Disordered" evidence="1">
    <location>
        <begin position="154"/>
        <end position="209"/>
    </location>
</feature>
<evidence type="ECO:0000256" key="1">
    <source>
        <dbReference type="SAM" id="MobiDB-lite"/>
    </source>
</evidence>
<reference evidence="3" key="1">
    <citation type="submission" date="2022-03" db="EMBL/GenBank/DDBJ databases">
        <title>Streptomyces 7R015 and 7R016 isolated from Barleria lupulina in Thailand.</title>
        <authorList>
            <person name="Kanchanasin P."/>
            <person name="Phongsopitanun W."/>
            <person name="Tanasupawat S."/>
        </authorList>
    </citation>
    <scope>NUCLEOTIDE SEQUENCE</scope>
    <source>
        <strain evidence="3">7R016</strain>
    </source>
</reference>
<sequence length="347" mass="36590">MSIRSSSSASNDPSIATTQDDPVSALVHAAVADRPLEEVANLITLLEESPQYARATVDALRAVGTDRSVEDVTRLVTMLTRPPRDAASADEAIRAAAEHRPVEEVTRLMALLHQTQTERHFGQEAARAAALARPVEELVELIGRLSEEREALAALPETEPSAPPQGQTEWGPGGAFPPPVPLAPPVLPTRPSATTAHRPSRAPKSPSERLPWPGLVAAGTLLLCAMLWFPMYQEGEPVALYVSSVAVSALCALLAVVVTLRPVPPALALAMLVAAVLAAAQLYQGRFHSAWLSRALDLTLAPSWIAGLAAVTAALAALTALVVRLASNPPADNAPTRRPLATVSRSE</sequence>
<name>A0ABS9XVJ0_9ACTN</name>